<accession>A0ABT1PD64</accession>
<dbReference type="InterPro" id="IPR007312">
    <property type="entry name" value="Phosphoesterase"/>
</dbReference>
<evidence type="ECO:0000256" key="3">
    <source>
        <dbReference type="SAM" id="MobiDB-lite"/>
    </source>
</evidence>
<dbReference type="PANTHER" id="PTHR31956">
    <property type="entry name" value="NON-SPECIFIC PHOSPHOLIPASE C4-RELATED"/>
    <property type="match status" value="1"/>
</dbReference>
<evidence type="ECO:0000313" key="6">
    <source>
        <dbReference type="Proteomes" id="UP001206206"/>
    </source>
</evidence>
<keyword evidence="2" id="KW-0843">Virulence</keyword>
<protein>
    <submittedName>
        <fullName evidence="5">Alkaline phosphatase family protein</fullName>
    </submittedName>
</protein>
<proteinExistence type="predicted"/>
<keyword evidence="4" id="KW-0732">Signal</keyword>
<organism evidence="5 6">
    <name type="scientific">Streptantibioticus rubrisoli</name>
    <dbReference type="NCBI Taxonomy" id="1387313"/>
    <lineage>
        <taxon>Bacteria</taxon>
        <taxon>Bacillati</taxon>
        <taxon>Actinomycetota</taxon>
        <taxon>Actinomycetes</taxon>
        <taxon>Kitasatosporales</taxon>
        <taxon>Streptomycetaceae</taxon>
        <taxon>Streptantibioticus</taxon>
    </lineage>
</organism>
<comment type="caution">
    <text evidence="5">The sequence shown here is derived from an EMBL/GenBank/DDBJ whole genome shotgun (WGS) entry which is preliminary data.</text>
</comment>
<dbReference type="Gene3D" id="3.40.720.10">
    <property type="entry name" value="Alkaline Phosphatase, subunit A"/>
    <property type="match status" value="1"/>
</dbReference>
<dbReference type="Pfam" id="PF04185">
    <property type="entry name" value="Phosphoesterase"/>
    <property type="match status" value="1"/>
</dbReference>
<keyword evidence="6" id="KW-1185">Reference proteome</keyword>
<evidence type="ECO:0000313" key="5">
    <source>
        <dbReference type="EMBL" id="MCQ4043316.1"/>
    </source>
</evidence>
<gene>
    <name evidence="5" type="ORF">NON19_15100</name>
</gene>
<feature type="chain" id="PRO_5045681039" evidence="4">
    <location>
        <begin position="27"/>
        <end position="717"/>
    </location>
</feature>
<reference evidence="5 6" key="1">
    <citation type="submission" date="2022-06" db="EMBL/GenBank/DDBJ databases">
        <title>Draft genome sequence of type strain Streptomyces rubrisoli DSM 42083.</title>
        <authorList>
            <person name="Duangmal K."/>
            <person name="Klaysubun C."/>
        </authorList>
    </citation>
    <scope>NUCLEOTIDE SEQUENCE [LARGE SCALE GENOMIC DNA]</scope>
    <source>
        <strain evidence="5 6">DSM 42083</strain>
    </source>
</reference>
<keyword evidence="1" id="KW-0378">Hydrolase</keyword>
<evidence type="ECO:0000256" key="4">
    <source>
        <dbReference type="SAM" id="SignalP"/>
    </source>
</evidence>
<sequence length="717" mass="75012">MKRLLAAIAALTAALLFLPTTGAATAAASSFPQYDHVFMLVDENHNYQQIIGNPAAPEINALAADYGSATRYTGVGDPSEPNYVAMLGGSTFGISSDDPYFFPGHTVNQPNLMSQLEAAGKTWKGYYQGMPYAGYRGYCFPAKCNGIPDSDTQYVAKHNGVDNFANMQTPAEFAKQNPLSQLSTDLASGQVPNFSYIIPDECNDMHGAPPWCVDSGKPGDVDDNWLVANGDKFVGNTVNQITSSPVWQSGNNAIVVTFDEGNTANDKVVNAVITNHGPRGVQDSTSYNHYSLLASLEDAFGLGCLQNSCGATPMTPLFQTTGSTTRPTLPAPYTPPNNGNDAISPTGSPVKGTGTTLTCPASGWSQVPSPNVGNLDNNLDAVSAASATDAWAVGDYYNSNNPNVLTNQAEHWNGSNWTEYPLPNVGSNENSLLGVSELPTGSTWAVGYYIDADWTQHTLVEHYNGSTWSVVSSQNPGSERNILYGVAALSDNDVWAIGAQQDANGVMHPLTEHYNGSTWSVVPSVDPNGGGSLLYAIKAVSSGSVYAVGQSGAAFPSQALVEHWDGSKWSQLNSPTDSADSLTTLGVTGSDSALSIVGDRENSTAPYTTEVASGAPSSLSLVNSPNNGTGENDLFSATTAADGSTYAAGWYIDPSSGNHETLIEHGVGGQWSIDTTPNPGTGDNGFAGMTAIPGGGLWAVGVTANNGNYSTLIAHHC</sequence>
<evidence type="ECO:0000256" key="2">
    <source>
        <dbReference type="ARBA" id="ARBA00023026"/>
    </source>
</evidence>
<evidence type="ECO:0000256" key="1">
    <source>
        <dbReference type="ARBA" id="ARBA00022801"/>
    </source>
</evidence>
<feature type="region of interest" description="Disordered" evidence="3">
    <location>
        <begin position="333"/>
        <end position="355"/>
    </location>
</feature>
<dbReference type="PANTHER" id="PTHR31956:SF8">
    <property type="entry name" value="ACID PHOSPHATASE PHOA (AFU_ORTHOLOGUE AFUA_1G03570)"/>
    <property type="match status" value="1"/>
</dbReference>
<feature type="signal peptide" evidence="4">
    <location>
        <begin position="1"/>
        <end position="26"/>
    </location>
</feature>
<dbReference type="Proteomes" id="UP001206206">
    <property type="component" value="Unassembled WGS sequence"/>
</dbReference>
<dbReference type="RefSeq" id="WP_255928286.1">
    <property type="nucleotide sequence ID" value="NZ_JANFNH010000014.1"/>
</dbReference>
<name>A0ABT1PD64_9ACTN</name>
<dbReference type="InterPro" id="IPR017850">
    <property type="entry name" value="Alkaline_phosphatase_core_sf"/>
</dbReference>
<dbReference type="EMBL" id="JANFNH010000014">
    <property type="protein sequence ID" value="MCQ4043316.1"/>
    <property type="molecule type" value="Genomic_DNA"/>
</dbReference>
<feature type="compositionally biased region" description="Polar residues" evidence="3">
    <location>
        <begin position="336"/>
        <end position="355"/>
    </location>
</feature>